<reference evidence="1 2" key="1">
    <citation type="submission" date="2019-12" db="EMBL/GenBank/DDBJ databases">
        <title>Snethiella sp. nov. sp. isolated from sea sand.</title>
        <authorList>
            <person name="Kim J."/>
            <person name="Jeong S.E."/>
            <person name="Jung H.S."/>
            <person name="Jeon C.O."/>
        </authorList>
    </citation>
    <scope>NUCLEOTIDE SEQUENCE [LARGE SCALE GENOMIC DNA]</scope>
    <source>
        <strain evidence="1 2">DP05</strain>
    </source>
</reference>
<sequence length="375" mass="42657">MNLGLTAAKTAKKDEFYTQYVDIQKEVEAYLEYDHDTFRDKTVYCNCDDPFESNFFKYFAANFNRLGLRKLISTSYDGSSIAGGQVTFDEYTAGNEEREKPKAICVEIEEVTDFDGDGAVGIEDVKFFLENNPHSHRPLEGGGDFRSEECIELLAEADIIVTNPPFSLFREYLDLLMEHGKQILVIGNMNAIKYKAVFPHIQSNRLWLGPSISSGDREFQVPQSYPLNAAGSRVGDDGNKYIRVKGVRWFTNLDHGRRHEPLNLMSKADNLKFNKKLEGKLAYEKYENYDAIEVPFTAAIPADYDGIMGVPISFLDKYSPDQFEIIWQASGNTRASTPQDILIRMGYSRHKDDRGGCSILGGKRTYDRIFIKARR</sequence>
<dbReference type="GO" id="GO:0032259">
    <property type="term" value="P:methylation"/>
    <property type="evidence" value="ECO:0007669"/>
    <property type="project" value="UniProtKB-KW"/>
</dbReference>
<dbReference type="AlphaFoldDB" id="A0A6L8W3J0"/>
<evidence type="ECO:0000313" key="2">
    <source>
        <dbReference type="Proteomes" id="UP000476030"/>
    </source>
</evidence>
<dbReference type="Pfam" id="PF13651">
    <property type="entry name" value="EcoRI_methylase"/>
    <property type="match status" value="1"/>
</dbReference>
<gene>
    <name evidence="1" type="ORF">GQE98_03360</name>
</gene>
<dbReference type="GO" id="GO:0008168">
    <property type="term" value="F:methyltransferase activity"/>
    <property type="evidence" value="ECO:0007669"/>
    <property type="project" value="UniProtKB-KW"/>
</dbReference>
<keyword evidence="2" id="KW-1185">Reference proteome</keyword>
<dbReference type="InterPro" id="IPR002052">
    <property type="entry name" value="DNA_methylase_N6_adenine_CS"/>
</dbReference>
<name>A0A6L8W3J0_9PROT</name>
<dbReference type="InterPro" id="IPR025247">
    <property type="entry name" value="EcoRI-like_methylase"/>
</dbReference>
<dbReference type="InterPro" id="IPR018247">
    <property type="entry name" value="EF_Hand_1_Ca_BS"/>
</dbReference>
<keyword evidence="1" id="KW-0808">Transferase</keyword>
<organism evidence="1 2">
    <name type="scientific">Sneathiella litorea</name>
    <dbReference type="NCBI Taxonomy" id="2606216"/>
    <lineage>
        <taxon>Bacteria</taxon>
        <taxon>Pseudomonadati</taxon>
        <taxon>Pseudomonadota</taxon>
        <taxon>Alphaproteobacteria</taxon>
        <taxon>Sneathiellales</taxon>
        <taxon>Sneathiellaceae</taxon>
        <taxon>Sneathiella</taxon>
    </lineage>
</organism>
<dbReference type="Proteomes" id="UP000476030">
    <property type="component" value="Unassembled WGS sequence"/>
</dbReference>
<evidence type="ECO:0000313" key="1">
    <source>
        <dbReference type="EMBL" id="MZR29666.1"/>
    </source>
</evidence>
<dbReference type="PROSITE" id="PS00018">
    <property type="entry name" value="EF_HAND_1"/>
    <property type="match status" value="1"/>
</dbReference>
<proteinExistence type="predicted"/>
<comment type="caution">
    <text evidence="1">The sequence shown here is derived from an EMBL/GenBank/DDBJ whole genome shotgun (WGS) entry which is preliminary data.</text>
</comment>
<dbReference type="PROSITE" id="PS00092">
    <property type="entry name" value="N6_MTASE"/>
    <property type="match status" value="1"/>
</dbReference>
<protein>
    <submittedName>
        <fullName evidence="1">DNA methyltransferase</fullName>
    </submittedName>
</protein>
<accession>A0A6L8W3J0</accession>
<keyword evidence="1" id="KW-0489">Methyltransferase</keyword>
<dbReference type="GO" id="GO:0003676">
    <property type="term" value="F:nucleic acid binding"/>
    <property type="evidence" value="ECO:0007669"/>
    <property type="project" value="InterPro"/>
</dbReference>
<dbReference type="EMBL" id="WTUW01000001">
    <property type="protein sequence ID" value="MZR29666.1"/>
    <property type="molecule type" value="Genomic_DNA"/>
</dbReference>